<dbReference type="Proteomes" id="UP001212160">
    <property type="component" value="Unassembled WGS sequence"/>
</dbReference>
<feature type="transmembrane region" description="Helical" evidence="1">
    <location>
        <begin position="122"/>
        <end position="142"/>
    </location>
</feature>
<dbReference type="EMBL" id="QRQE01000008">
    <property type="protein sequence ID" value="RHM79171.1"/>
    <property type="molecule type" value="Genomic_DNA"/>
</dbReference>
<evidence type="ECO:0000313" key="16">
    <source>
        <dbReference type="Proteomes" id="UP000235093"/>
    </source>
</evidence>
<dbReference type="Proteomes" id="UP000234840">
    <property type="component" value="Unassembled WGS sequence"/>
</dbReference>
<evidence type="ECO:0000313" key="2">
    <source>
        <dbReference type="EMBL" id="MCB5618352.1"/>
    </source>
</evidence>
<evidence type="ECO:0000313" key="18">
    <source>
        <dbReference type="Proteomes" id="UP000285610"/>
    </source>
</evidence>
<evidence type="ECO:0000256" key="1">
    <source>
        <dbReference type="SAM" id="Phobius"/>
    </source>
</evidence>
<accession>A0A2N5NGR8</accession>
<dbReference type="RefSeq" id="WP_101870404.1">
    <property type="nucleotide sequence ID" value="NZ_CACRUK010000039.1"/>
</dbReference>
<dbReference type="Proteomes" id="UP001079535">
    <property type="component" value="Unassembled WGS sequence"/>
</dbReference>
<dbReference type="EMBL" id="JAJBOM010000003">
    <property type="protein sequence ID" value="MCB5618352.1"/>
    <property type="molecule type" value="Genomic_DNA"/>
</dbReference>
<evidence type="ECO:0000313" key="10">
    <source>
        <dbReference type="EMBL" id="PLT88397.1"/>
    </source>
</evidence>
<dbReference type="EMBL" id="JAPRAY010000013">
    <property type="protein sequence ID" value="MCZ0668027.1"/>
    <property type="molecule type" value="Genomic_DNA"/>
</dbReference>
<feature type="transmembrane region" description="Helical" evidence="1">
    <location>
        <begin position="87"/>
        <end position="110"/>
    </location>
</feature>
<dbReference type="EMBL" id="NIHT01000014">
    <property type="protein sequence ID" value="PLT74282.1"/>
    <property type="molecule type" value="Genomic_DNA"/>
</dbReference>
<dbReference type="EMBL" id="JAPRBD010000011">
    <property type="protein sequence ID" value="MCZ0690250.1"/>
    <property type="molecule type" value="Genomic_DNA"/>
</dbReference>
<evidence type="ECO:0000313" key="5">
    <source>
        <dbReference type="EMBL" id="MCZ7693718.1"/>
    </source>
</evidence>
<dbReference type="Proteomes" id="UP000234891">
    <property type="component" value="Unassembled WGS sequence"/>
</dbReference>
<keyword evidence="1" id="KW-0812">Transmembrane</keyword>
<dbReference type="Proteomes" id="UP001297370">
    <property type="component" value="Unassembled WGS sequence"/>
</dbReference>
<dbReference type="PANTHER" id="PTHR40078:SF1">
    <property type="entry name" value="INTEGRAL MEMBRANE PROTEIN"/>
    <property type="match status" value="1"/>
</dbReference>
<protein>
    <submittedName>
        <fullName evidence="2">YitT family protein</fullName>
    </submittedName>
</protein>
<dbReference type="EMBL" id="JAPZED010000005">
    <property type="protein sequence ID" value="MCZ7693718.1"/>
    <property type="molecule type" value="Genomic_DNA"/>
</dbReference>
<feature type="transmembrane region" description="Helical" evidence="1">
    <location>
        <begin position="176"/>
        <end position="200"/>
    </location>
</feature>
<organism evidence="7 14">
    <name type="scientific">Mediterraneibacter gnavus</name>
    <name type="common">Ruminococcus gnavus</name>
    <dbReference type="NCBI Taxonomy" id="33038"/>
    <lineage>
        <taxon>Bacteria</taxon>
        <taxon>Bacillati</taxon>
        <taxon>Bacillota</taxon>
        <taxon>Clostridia</taxon>
        <taxon>Lachnospirales</taxon>
        <taxon>Lachnospiraceae</taxon>
        <taxon>Mediterraneibacter</taxon>
    </lineage>
</organism>
<dbReference type="InterPro" id="IPR038750">
    <property type="entry name" value="YczE/YyaS-like"/>
</dbReference>
<evidence type="ECO:0000313" key="11">
    <source>
        <dbReference type="EMBL" id="RGT38145.1"/>
    </source>
</evidence>
<dbReference type="Proteomes" id="UP001076974">
    <property type="component" value="Unassembled WGS sequence"/>
</dbReference>
<sequence length="220" mass="23717">MGKKQTFASDTSQRSITDWIRALLVLLLGLIIAHLGVTLFLLSALGTDTFTVFIQGLSRVAGLSVGTVHVIVLCILMVLMLLTTKGYVKPGTIVCAFCGGPIIDFFTWCFKEYINASSGMPVRIISVLVGCAILSLGMSVVINSNAGTGPNDLVAIILSDKLERIEFRWVRMGCDAFFVSLGFILGGTVGVGTIIAIFLTGPMVQFWLPKTKVLLQKIRV</sequence>
<evidence type="ECO:0000313" key="14">
    <source>
        <dbReference type="Proteomes" id="UP000234849"/>
    </source>
</evidence>
<dbReference type="Proteomes" id="UP000285610">
    <property type="component" value="Unassembled WGS sequence"/>
</dbReference>
<evidence type="ECO:0000313" key="6">
    <source>
        <dbReference type="EMBL" id="MDB8685404.1"/>
    </source>
</evidence>
<feature type="transmembrane region" description="Helical" evidence="1">
    <location>
        <begin position="20"/>
        <end position="45"/>
    </location>
</feature>
<dbReference type="Pfam" id="PF19700">
    <property type="entry name" value="DUF6198"/>
    <property type="match status" value="1"/>
</dbReference>
<feature type="transmembrane region" description="Helical" evidence="1">
    <location>
        <begin position="57"/>
        <end position="81"/>
    </location>
</feature>
<dbReference type="Proteomes" id="UP000234849">
    <property type="component" value="Unassembled WGS sequence"/>
</dbReference>
<proteinExistence type="predicted"/>
<evidence type="ECO:0000313" key="13">
    <source>
        <dbReference type="Proteomes" id="UP000234840"/>
    </source>
</evidence>
<dbReference type="Proteomes" id="UP000283834">
    <property type="component" value="Unassembled WGS sequence"/>
</dbReference>
<reference evidence="5" key="5">
    <citation type="submission" date="2022-12" db="EMBL/GenBank/DDBJ databases">
        <title>Genome of R. gnavus strain RSHDN_123.</title>
        <authorList>
            <person name="Abdugheni R."/>
        </authorList>
    </citation>
    <scope>NUCLEOTIDE SEQUENCE</scope>
    <source>
        <strain evidence="5">RSHDN_123</strain>
    </source>
</reference>
<comment type="caution">
    <text evidence="7">The sequence shown here is derived from an EMBL/GenBank/DDBJ whole genome shotgun (WGS) entry which is preliminary data.</text>
</comment>
<name>A0A2N5NGR8_MEDGN</name>
<evidence type="ECO:0000313" key="12">
    <source>
        <dbReference type="EMBL" id="RHM79171.1"/>
    </source>
</evidence>
<evidence type="ECO:0000313" key="7">
    <source>
        <dbReference type="EMBL" id="PLT54117.1"/>
    </source>
</evidence>
<dbReference type="EMBL" id="NIHS01000007">
    <property type="protein sequence ID" value="PLT73449.1"/>
    <property type="molecule type" value="Genomic_DNA"/>
</dbReference>
<dbReference type="EMBL" id="JAQMLA010000003">
    <property type="protein sequence ID" value="MDB8685404.1"/>
    <property type="molecule type" value="Genomic_DNA"/>
</dbReference>
<gene>
    <name evidence="7" type="ORF">CDL18_10425</name>
    <name evidence="10" type="ORF">CDL20_04505</name>
    <name evidence="9" type="ORF">CDL23_09790</name>
    <name evidence="8" type="ORF">CDL26_05695</name>
    <name evidence="11" type="ORF">DWX36_10785</name>
    <name evidence="12" type="ORF">DWZ50_04795</name>
    <name evidence="2" type="ORF">LIQ08_04125</name>
    <name evidence="5" type="ORF">O8D18_06650</name>
    <name evidence="4" type="ORF">OZZ16_10065</name>
    <name evidence="3" type="ORF">OZZ17_10800</name>
    <name evidence="6" type="ORF">PNW85_01715</name>
</gene>
<dbReference type="PANTHER" id="PTHR40078">
    <property type="entry name" value="INTEGRAL MEMBRANE PROTEIN-RELATED"/>
    <property type="match status" value="1"/>
</dbReference>
<evidence type="ECO:0000313" key="15">
    <source>
        <dbReference type="Proteomes" id="UP000234891"/>
    </source>
</evidence>
<evidence type="ECO:0000313" key="17">
    <source>
        <dbReference type="Proteomes" id="UP000283834"/>
    </source>
</evidence>
<dbReference type="EMBL" id="QRWQ01000009">
    <property type="protein sequence ID" value="RGT38145.1"/>
    <property type="molecule type" value="Genomic_DNA"/>
</dbReference>
<dbReference type="Proteomes" id="UP000235093">
    <property type="component" value="Unassembled WGS sequence"/>
</dbReference>
<reference evidence="2" key="3">
    <citation type="submission" date="2021-10" db="EMBL/GenBank/DDBJ databases">
        <title>Collection of gut derived symbiotic bacterial strains cultured from healthy donors.</title>
        <authorList>
            <person name="Lin H."/>
            <person name="Littmann E."/>
            <person name="Claire K."/>
            <person name="Pamer E."/>
        </authorList>
    </citation>
    <scope>NUCLEOTIDE SEQUENCE</scope>
    <source>
        <strain evidence="2">MSK.23.18</strain>
    </source>
</reference>
<reference evidence="3" key="4">
    <citation type="submission" date="2022-11" db="EMBL/GenBank/DDBJ databases">
        <title>Temperate bacteriophages infecting mucin-degrading bacterium Ruminococcus gnavus from the human gut.</title>
        <authorList>
            <person name="Buttimer C."/>
        </authorList>
    </citation>
    <scope>NUCLEOTIDE SEQUENCE</scope>
    <source>
        <strain evidence="3">CCUG 49994</strain>
        <strain evidence="4">CCUG 52279</strain>
    </source>
</reference>
<reference evidence="13 14" key="1">
    <citation type="journal article" date="2017" name="Genome Med.">
        <title>A novel Ruminococcus gnavus clade enriched in inflammatory bowel disease patients.</title>
        <authorList>
            <person name="Hall A.B."/>
            <person name="Yassour M."/>
            <person name="Sauk J."/>
            <person name="Garner A."/>
            <person name="Jiang X."/>
            <person name="Arthur T."/>
            <person name="Lagoudas G.K."/>
            <person name="Vatanen T."/>
            <person name="Fornelos N."/>
            <person name="Wilson R."/>
            <person name="Bertha M."/>
            <person name="Cohen M."/>
            <person name="Garber J."/>
            <person name="Khalili H."/>
            <person name="Gevers D."/>
            <person name="Ananthakrishnan A.N."/>
            <person name="Kugathasan S."/>
            <person name="Lander E.S."/>
            <person name="Blainey P."/>
            <person name="Vlamakis H."/>
            <person name="Xavier R.J."/>
            <person name="Huttenhower C."/>
        </authorList>
    </citation>
    <scope>NUCLEOTIDE SEQUENCE [LARGE SCALE GENOMIC DNA]</scope>
    <source>
        <strain evidence="7 14">RJX1118</strain>
        <strain evidence="8 15">RJX1124</strain>
        <strain evidence="9 16">RJX1125</strain>
        <strain evidence="10 13">RJX1128</strain>
    </source>
</reference>
<keyword evidence="1" id="KW-1133">Transmembrane helix</keyword>
<evidence type="ECO:0000313" key="4">
    <source>
        <dbReference type="EMBL" id="MCZ0690250.1"/>
    </source>
</evidence>
<dbReference type="Proteomes" id="UP001148455">
    <property type="component" value="Unassembled WGS sequence"/>
</dbReference>
<dbReference type="EMBL" id="NIHW01000007">
    <property type="protein sequence ID" value="PLT88397.1"/>
    <property type="molecule type" value="Genomic_DNA"/>
</dbReference>
<dbReference type="AlphaFoldDB" id="A0A2N5NGR8"/>
<reference evidence="17 18" key="2">
    <citation type="submission" date="2018-08" db="EMBL/GenBank/DDBJ databases">
        <title>A genome reference for cultivated species of the human gut microbiota.</title>
        <authorList>
            <person name="Zou Y."/>
            <person name="Xue W."/>
            <person name="Luo G."/>
        </authorList>
    </citation>
    <scope>NUCLEOTIDE SEQUENCE [LARGE SCALE GENOMIC DNA]</scope>
    <source>
        <strain evidence="11 17">AF19-16AC</strain>
        <strain evidence="12 18">AF33-12</strain>
    </source>
</reference>
<reference evidence="6" key="6">
    <citation type="submission" date="2023-01" db="EMBL/GenBank/DDBJ databases">
        <title>Human gut microbiome strain richness.</title>
        <authorList>
            <person name="Chen-Liaw A."/>
        </authorList>
    </citation>
    <scope>NUCLEOTIDE SEQUENCE</scope>
    <source>
        <strain evidence="6">RTP21484st1_H11_RTP21484_190118</strain>
    </source>
</reference>
<evidence type="ECO:0000313" key="8">
    <source>
        <dbReference type="EMBL" id="PLT73449.1"/>
    </source>
</evidence>
<evidence type="ECO:0000313" key="9">
    <source>
        <dbReference type="EMBL" id="PLT74282.1"/>
    </source>
</evidence>
<evidence type="ECO:0000313" key="3">
    <source>
        <dbReference type="EMBL" id="MCZ0668027.1"/>
    </source>
</evidence>
<dbReference type="EMBL" id="NIHM01000014">
    <property type="protein sequence ID" value="PLT54117.1"/>
    <property type="molecule type" value="Genomic_DNA"/>
</dbReference>
<keyword evidence="1" id="KW-0472">Membrane</keyword>